<dbReference type="Proteomes" id="UP001596501">
    <property type="component" value="Unassembled WGS sequence"/>
</dbReference>
<dbReference type="RefSeq" id="WP_382228194.1">
    <property type="nucleotide sequence ID" value="NZ_JBHTCA010000037.1"/>
</dbReference>
<evidence type="ECO:0000313" key="1">
    <source>
        <dbReference type="EMBL" id="MFC7411583.1"/>
    </source>
</evidence>
<evidence type="ECO:0008006" key="3">
    <source>
        <dbReference type="Google" id="ProtNLM"/>
    </source>
</evidence>
<evidence type="ECO:0000313" key="2">
    <source>
        <dbReference type="Proteomes" id="UP001596501"/>
    </source>
</evidence>
<protein>
    <recommendedName>
        <fullName evidence="3">Prevent-host-death protein</fullName>
    </recommendedName>
</protein>
<keyword evidence="2" id="KW-1185">Reference proteome</keyword>
<dbReference type="EMBL" id="JBHTCA010000037">
    <property type="protein sequence ID" value="MFC7411583.1"/>
    <property type="molecule type" value="Genomic_DNA"/>
</dbReference>
<gene>
    <name evidence="1" type="ORF">ACFQPB_22240</name>
</gene>
<organism evidence="1 2">
    <name type="scientific">Hydrogenophaga atypica</name>
    <dbReference type="NCBI Taxonomy" id="249409"/>
    <lineage>
        <taxon>Bacteria</taxon>
        <taxon>Pseudomonadati</taxon>
        <taxon>Pseudomonadota</taxon>
        <taxon>Betaproteobacteria</taxon>
        <taxon>Burkholderiales</taxon>
        <taxon>Comamonadaceae</taxon>
        <taxon>Hydrogenophaga</taxon>
    </lineage>
</organism>
<name>A0ABW2QSN9_9BURK</name>
<proteinExistence type="predicted"/>
<accession>A0ABW2QSN9</accession>
<comment type="caution">
    <text evidence="1">The sequence shown here is derived from an EMBL/GenBank/DDBJ whole genome shotgun (WGS) entry which is preliminary data.</text>
</comment>
<sequence length="70" mass="7669">MFAPTFNRKEFCTTQAEAARAGAMLQHIEADDGKPLLVLSRDAFTGQFTSLSDVQRVLSTLTAEKEVAHV</sequence>
<reference evidence="2" key="1">
    <citation type="journal article" date="2019" name="Int. J. Syst. Evol. Microbiol.">
        <title>The Global Catalogue of Microorganisms (GCM) 10K type strain sequencing project: providing services to taxonomists for standard genome sequencing and annotation.</title>
        <authorList>
            <consortium name="The Broad Institute Genomics Platform"/>
            <consortium name="The Broad Institute Genome Sequencing Center for Infectious Disease"/>
            <person name="Wu L."/>
            <person name="Ma J."/>
        </authorList>
    </citation>
    <scope>NUCLEOTIDE SEQUENCE [LARGE SCALE GENOMIC DNA]</scope>
    <source>
        <strain evidence="2">CGMCC 1.12371</strain>
    </source>
</reference>